<dbReference type="EMBL" id="JBEZNA010000002">
    <property type="protein sequence ID" value="MEU9575957.1"/>
    <property type="molecule type" value="Genomic_DNA"/>
</dbReference>
<keyword evidence="5" id="KW-1185">Reference proteome</keyword>
<organism evidence="4 5">
    <name type="scientific">Streptomyces chilikensis</name>
    <dbReference type="NCBI Taxonomy" id="1194079"/>
    <lineage>
        <taxon>Bacteria</taxon>
        <taxon>Bacillati</taxon>
        <taxon>Actinomycetota</taxon>
        <taxon>Actinomycetes</taxon>
        <taxon>Kitasatosporales</taxon>
        <taxon>Streptomycetaceae</taxon>
        <taxon>Streptomyces</taxon>
    </lineage>
</organism>
<evidence type="ECO:0000313" key="4">
    <source>
        <dbReference type="EMBL" id="MEU9575957.1"/>
    </source>
</evidence>
<evidence type="ECO:0000256" key="3">
    <source>
        <dbReference type="SAM" id="SignalP"/>
    </source>
</evidence>
<keyword evidence="2" id="KW-0472">Membrane</keyword>
<gene>
    <name evidence="4" type="ORF">AB0D95_01415</name>
</gene>
<feature type="transmembrane region" description="Helical" evidence="2">
    <location>
        <begin position="314"/>
        <end position="332"/>
    </location>
</feature>
<feature type="signal peptide" evidence="3">
    <location>
        <begin position="1"/>
        <end position="29"/>
    </location>
</feature>
<protein>
    <recommendedName>
        <fullName evidence="6">LPXTG cell wall anchor domain-containing protein</fullName>
    </recommendedName>
</protein>
<feature type="compositionally biased region" description="Pro residues" evidence="1">
    <location>
        <begin position="258"/>
        <end position="268"/>
    </location>
</feature>
<evidence type="ECO:0000256" key="1">
    <source>
        <dbReference type="SAM" id="MobiDB-lite"/>
    </source>
</evidence>
<comment type="caution">
    <text evidence="4">The sequence shown here is derived from an EMBL/GenBank/DDBJ whole genome shotgun (WGS) entry which is preliminary data.</text>
</comment>
<reference evidence="4 5" key="1">
    <citation type="submission" date="2024-06" db="EMBL/GenBank/DDBJ databases">
        <title>The Natural Products Discovery Center: Release of the First 8490 Sequenced Strains for Exploring Actinobacteria Biosynthetic Diversity.</title>
        <authorList>
            <person name="Kalkreuter E."/>
            <person name="Kautsar S.A."/>
            <person name="Yang D."/>
            <person name="Bader C.D."/>
            <person name="Teijaro C.N."/>
            <person name="Fluegel L."/>
            <person name="Davis C.M."/>
            <person name="Simpson J.R."/>
            <person name="Lauterbach L."/>
            <person name="Steele A.D."/>
            <person name="Gui C."/>
            <person name="Meng S."/>
            <person name="Li G."/>
            <person name="Viehrig K."/>
            <person name="Ye F."/>
            <person name="Su P."/>
            <person name="Kiefer A.F."/>
            <person name="Nichols A."/>
            <person name="Cepeda A.J."/>
            <person name="Yan W."/>
            <person name="Fan B."/>
            <person name="Jiang Y."/>
            <person name="Adhikari A."/>
            <person name="Zheng C.-J."/>
            <person name="Schuster L."/>
            <person name="Cowan T.M."/>
            <person name="Smanski M.J."/>
            <person name="Chevrette M.G."/>
            <person name="De Carvalho L.P.S."/>
            <person name="Shen B."/>
        </authorList>
    </citation>
    <scope>NUCLEOTIDE SEQUENCE [LARGE SCALE GENOMIC DNA]</scope>
    <source>
        <strain evidence="4 5">NPDC048117</strain>
    </source>
</reference>
<feature type="chain" id="PRO_5045532612" description="LPXTG cell wall anchor domain-containing protein" evidence="3">
    <location>
        <begin position="30"/>
        <end position="341"/>
    </location>
</feature>
<sequence>MKLRRALAVAAAAAVIAPLTLLSAPVASAEDTVPSPSRTLEQRDAAHPEAGSGDPAGEAGGATAPESAPATGTPDDRARDGAPGGAGEPGAGSARPGDDLPDHALCDKGAVDEGLRTKVTGLPARIEAGAGWDEFRFTVTNDTGKDLDRLWLALAVTYQENPEMLAEGLAEIQYRHDGRWSDDEYHRWPGSTGSYQDTLPDVPAGATFTADLRIRVSGDAPAGAAWGYTDVVYDEDLTCHRNGGRYEFAVVAAGPARPGEPGPEPAPSPSGTATPGPAEPPAPSHPAGTEDRTGPRGRSGSLAETGGGSVPAEAGALGAAALVLGAATVLAVRRGRPANRA</sequence>
<feature type="compositionally biased region" description="Basic and acidic residues" evidence="1">
    <location>
        <begin position="96"/>
        <end position="106"/>
    </location>
</feature>
<keyword evidence="2" id="KW-0812">Transmembrane</keyword>
<accession>A0ABV3EIE9</accession>
<keyword evidence="3" id="KW-0732">Signal</keyword>
<keyword evidence="2" id="KW-1133">Transmembrane helix</keyword>
<feature type="region of interest" description="Disordered" evidence="1">
    <location>
        <begin position="254"/>
        <end position="312"/>
    </location>
</feature>
<feature type="compositionally biased region" description="Low complexity" evidence="1">
    <location>
        <begin position="55"/>
        <end position="73"/>
    </location>
</feature>
<evidence type="ECO:0008006" key="6">
    <source>
        <dbReference type="Google" id="ProtNLM"/>
    </source>
</evidence>
<evidence type="ECO:0000256" key="2">
    <source>
        <dbReference type="SAM" id="Phobius"/>
    </source>
</evidence>
<name>A0ABV3EIE9_9ACTN</name>
<dbReference type="RefSeq" id="WP_359267983.1">
    <property type="nucleotide sequence ID" value="NZ_JBEZNA010000002.1"/>
</dbReference>
<dbReference type="Proteomes" id="UP001551584">
    <property type="component" value="Unassembled WGS sequence"/>
</dbReference>
<evidence type="ECO:0000313" key="5">
    <source>
        <dbReference type="Proteomes" id="UP001551584"/>
    </source>
</evidence>
<proteinExistence type="predicted"/>
<feature type="region of interest" description="Disordered" evidence="1">
    <location>
        <begin position="27"/>
        <end position="106"/>
    </location>
</feature>